<reference evidence="2" key="1">
    <citation type="journal article" date="2010" name="Science">
        <title>Plasticity of animal genome architecture unmasked by rapid evolution of a pelagic tunicate.</title>
        <authorList>
            <person name="Denoeud F."/>
            <person name="Henriet S."/>
            <person name="Mungpakdee S."/>
            <person name="Aury J.M."/>
            <person name="Da Silva C."/>
            <person name="Brinkmann H."/>
            <person name="Mikhaleva J."/>
            <person name="Olsen L.C."/>
            <person name="Jubin C."/>
            <person name="Canestro C."/>
            <person name="Bouquet J.M."/>
            <person name="Danks G."/>
            <person name="Poulain J."/>
            <person name="Campsteijn C."/>
            <person name="Adamski M."/>
            <person name="Cross I."/>
            <person name="Yadetie F."/>
            <person name="Muffato M."/>
            <person name="Louis A."/>
            <person name="Butcher S."/>
            <person name="Tsagkogeorga G."/>
            <person name="Konrad A."/>
            <person name="Singh S."/>
            <person name="Jensen M.F."/>
            <person name="Cong E.H."/>
            <person name="Eikeseth-Otteraa H."/>
            <person name="Noel B."/>
            <person name="Anthouard V."/>
            <person name="Porcel B.M."/>
            <person name="Kachouri-Lafond R."/>
            <person name="Nishino A."/>
            <person name="Ugolini M."/>
            <person name="Chourrout P."/>
            <person name="Nishida H."/>
            <person name="Aasland R."/>
            <person name="Huzurbazar S."/>
            <person name="Westhof E."/>
            <person name="Delsuc F."/>
            <person name="Lehrach H."/>
            <person name="Reinhardt R."/>
            <person name="Weissenbach J."/>
            <person name="Roy S.W."/>
            <person name="Artiguenave F."/>
            <person name="Postlethwait J.H."/>
            <person name="Manak J.R."/>
            <person name="Thompson E.M."/>
            <person name="Jaillon O."/>
            <person name="Du Pasquier L."/>
            <person name="Boudinot P."/>
            <person name="Liberles D.A."/>
            <person name="Volff J.N."/>
            <person name="Philippe H."/>
            <person name="Lenhard B."/>
            <person name="Roest Crollius H."/>
            <person name="Wincker P."/>
            <person name="Chourrout D."/>
        </authorList>
    </citation>
    <scope>NUCLEOTIDE SEQUENCE [LARGE SCALE GENOMIC DNA]</scope>
</reference>
<feature type="region of interest" description="Disordered" evidence="1">
    <location>
        <begin position="1"/>
        <end position="28"/>
    </location>
</feature>
<evidence type="ECO:0000313" key="2">
    <source>
        <dbReference type="EMBL" id="CBY13369.1"/>
    </source>
</evidence>
<dbReference type="InParanoid" id="E4XUH2"/>
<name>E4XUH2_OIKDI</name>
<feature type="compositionally biased region" description="Basic and acidic residues" evidence="1">
    <location>
        <begin position="9"/>
        <end position="26"/>
    </location>
</feature>
<evidence type="ECO:0000313" key="3">
    <source>
        <dbReference type="Proteomes" id="UP000001307"/>
    </source>
</evidence>
<organism evidence="2">
    <name type="scientific">Oikopleura dioica</name>
    <name type="common">Tunicate</name>
    <dbReference type="NCBI Taxonomy" id="34765"/>
    <lineage>
        <taxon>Eukaryota</taxon>
        <taxon>Metazoa</taxon>
        <taxon>Chordata</taxon>
        <taxon>Tunicata</taxon>
        <taxon>Appendicularia</taxon>
        <taxon>Copelata</taxon>
        <taxon>Oikopleuridae</taxon>
        <taxon>Oikopleura</taxon>
    </lineage>
</organism>
<evidence type="ECO:0000256" key="1">
    <source>
        <dbReference type="SAM" id="MobiDB-lite"/>
    </source>
</evidence>
<sequence length="122" mass="13810">MSQGSTTLRGDKLIKNRNGQRNEKSSTRYSSSFGYFTNQAALGKQHLCKLSKRIELCHGCHKILTTQISSENVYQMKTICKMVVLGCDGGCMAGKYLQLMISSRRCTTLTERDLCLHEYDLF</sequence>
<dbReference type="EMBL" id="FN653182">
    <property type="protein sequence ID" value="CBY13369.1"/>
    <property type="molecule type" value="Genomic_DNA"/>
</dbReference>
<dbReference type="Proteomes" id="UP000001307">
    <property type="component" value="Unassembled WGS sequence"/>
</dbReference>
<keyword evidence="3" id="KW-1185">Reference proteome</keyword>
<accession>E4XUH2</accession>
<dbReference type="AlphaFoldDB" id="E4XUH2"/>
<proteinExistence type="predicted"/>
<protein>
    <submittedName>
        <fullName evidence="2">Uncharacterized protein</fullName>
    </submittedName>
</protein>
<gene>
    <name evidence="2" type="ORF">GSOID_T00004677001</name>
</gene>